<organism evidence="3 4">
    <name type="scientific">Ktedonobacter robiniae</name>
    <dbReference type="NCBI Taxonomy" id="2778365"/>
    <lineage>
        <taxon>Bacteria</taxon>
        <taxon>Bacillati</taxon>
        <taxon>Chloroflexota</taxon>
        <taxon>Ktedonobacteria</taxon>
        <taxon>Ktedonobacterales</taxon>
        <taxon>Ktedonobacteraceae</taxon>
        <taxon>Ktedonobacter</taxon>
    </lineage>
</organism>
<keyword evidence="4" id="KW-1185">Reference proteome</keyword>
<dbReference type="RefSeq" id="WP_236038369.1">
    <property type="nucleotide sequence ID" value="NZ_BNJG01000002.1"/>
</dbReference>
<evidence type="ECO:0000256" key="1">
    <source>
        <dbReference type="SAM" id="MobiDB-lite"/>
    </source>
</evidence>
<feature type="compositionally biased region" description="Basic and acidic residues" evidence="1">
    <location>
        <begin position="121"/>
        <end position="130"/>
    </location>
</feature>
<feature type="region of interest" description="Disordered" evidence="1">
    <location>
        <begin position="98"/>
        <end position="133"/>
    </location>
</feature>
<protein>
    <recommendedName>
        <fullName evidence="2">Insertion element IS402-like domain-containing protein</fullName>
    </recommendedName>
</protein>
<dbReference type="PANTHER" id="PTHR30007">
    <property type="entry name" value="PHP DOMAIN PROTEIN"/>
    <property type="match status" value="1"/>
</dbReference>
<feature type="domain" description="Insertion element IS402-like" evidence="2">
    <location>
        <begin position="14"/>
        <end position="86"/>
    </location>
</feature>
<gene>
    <name evidence="3" type="ORF">KSB_50020</name>
</gene>
<comment type="caution">
    <text evidence="3">The sequence shown here is derived from an EMBL/GenBank/DDBJ whole genome shotgun (WGS) entry which is preliminary data.</text>
</comment>
<name>A0ABQ3UV25_9CHLR</name>
<dbReference type="EMBL" id="BNJG01000002">
    <property type="protein sequence ID" value="GHO56527.1"/>
    <property type="molecule type" value="Genomic_DNA"/>
</dbReference>
<dbReference type="NCBIfam" id="NF033580">
    <property type="entry name" value="transpos_IS5_3"/>
    <property type="match status" value="1"/>
</dbReference>
<dbReference type="InterPro" id="IPR025161">
    <property type="entry name" value="IS402-like_dom"/>
</dbReference>
<reference evidence="3 4" key="1">
    <citation type="journal article" date="2021" name="Int. J. Syst. Evol. Microbiol.">
        <title>Reticulibacter mediterranei gen. nov., sp. nov., within the new family Reticulibacteraceae fam. nov., and Ktedonospora formicarum gen. nov., sp. nov., Ktedonobacter robiniae sp. nov., Dictyobacter formicarum sp. nov. and Dictyobacter arantiisoli sp. nov., belonging to the class Ktedonobacteria.</title>
        <authorList>
            <person name="Yabe S."/>
            <person name="Zheng Y."/>
            <person name="Wang C.M."/>
            <person name="Sakai Y."/>
            <person name="Abe K."/>
            <person name="Yokota A."/>
            <person name="Donadio S."/>
            <person name="Cavaletti L."/>
            <person name="Monciardini P."/>
        </authorList>
    </citation>
    <scope>NUCLEOTIDE SEQUENCE [LARGE SCALE GENOMIC DNA]</scope>
    <source>
        <strain evidence="3 4">SOSP1-30</strain>
    </source>
</reference>
<proteinExistence type="predicted"/>
<dbReference type="Proteomes" id="UP000654345">
    <property type="component" value="Unassembled WGS sequence"/>
</dbReference>
<accession>A0ABQ3UV25</accession>
<evidence type="ECO:0000259" key="2">
    <source>
        <dbReference type="Pfam" id="PF13340"/>
    </source>
</evidence>
<sequence length="158" mass="18199">MKVTLGRKAYPSDLTDEQWELLEPLIPQPSLQGRKPFVSRREVVNAILYVLRSGCPWRMLPHEFPAWQSVYYNFHRWEREGVWDRILQTLRMRMRTRQGREEEPSAAIIDSQSIKTSAVRGPEKGYDVGKKNVGPQASCIRRYAGQPVGCEGDRSPGL</sequence>
<dbReference type="Pfam" id="PF13340">
    <property type="entry name" value="DUF4096"/>
    <property type="match status" value="1"/>
</dbReference>
<evidence type="ECO:0000313" key="3">
    <source>
        <dbReference type="EMBL" id="GHO56527.1"/>
    </source>
</evidence>
<dbReference type="PANTHER" id="PTHR30007:SF0">
    <property type="entry name" value="TRANSPOSASE"/>
    <property type="match status" value="1"/>
</dbReference>
<evidence type="ECO:0000313" key="4">
    <source>
        <dbReference type="Proteomes" id="UP000654345"/>
    </source>
</evidence>